<feature type="compositionally biased region" description="Low complexity" evidence="1">
    <location>
        <begin position="238"/>
        <end position="257"/>
    </location>
</feature>
<feature type="region of interest" description="Disordered" evidence="1">
    <location>
        <begin position="204"/>
        <end position="258"/>
    </location>
</feature>
<dbReference type="WBParaSite" id="ACRNAN_scaffold7758.g32531.t1">
    <property type="protein sequence ID" value="ACRNAN_scaffold7758.g32531.t1"/>
    <property type="gene ID" value="ACRNAN_scaffold7758.g32531"/>
</dbReference>
<name>A0A914EFP0_9BILA</name>
<dbReference type="Proteomes" id="UP000887540">
    <property type="component" value="Unplaced"/>
</dbReference>
<accession>A0A914EFP0</accession>
<sequence>MKRQQCVCLNVGLSQSPLNNQPHKFECSCSNDDTLTRTSRQQLQYDLQQNLQQVQTTSPSSQCGCTFVIPPVAYGASLQSVQPYYQCNCDGVPNLGKTASSLMHRLVQRVQPLVSHFWPSPSYLRPPQTPSPTMILPAPSGLVQQRQVSQQNIVYPVQASPTQAPPQTQQIPIGNNMCQCVEITVTIPSQFHCTCAVPEQQPNSTYPPSAFNEPGTLPPPQNIAQEPQRDAVISTAPTTTSTTSTSTTTTTSTSTTTANPLSYPVIAEPTVTPASQPQVVPCIKIIISNGRRACACEENYKQCSENICCLKKFSTYAKTEKLTSKQSPASATVDLLMDILQRVKPIFDESKN</sequence>
<protein>
    <submittedName>
        <fullName evidence="3">Uncharacterized protein</fullName>
    </submittedName>
</protein>
<evidence type="ECO:0000313" key="2">
    <source>
        <dbReference type="Proteomes" id="UP000887540"/>
    </source>
</evidence>
<keyword evidence="2" id="KW-1185">Reference proteome</keyword>
<organism evidence="2 3">
    <name type="scientific">Acrobeloides nanus</name>
    <dbReference type="NCBI Taxonomy" id="290746"/>
    <lineage>
        <taxon>Eukaryota</taxon>
        <taxon>Metazoa</taxon>
        <taxon>Ecdysozoa</taxon>
        <taxon>Nematoda</taxon>
        <taxon>Chromadorea</taxon>
        <taxon>Rhabditida</taxon>
        <taxon>Tylenchina</taxon>
        <taxon>Cephalobomorpha</taxon>
        <taxon>Cephaloboidea</taxon>
        <taxon>Cephalobidae</taxon>
        <taxon>Acrobeloides</taxon>
    </lineage>
</organism>
<proteinExistence type="predicted"/>
<dbReference type="AlphaFoldDB" id="A0A914EFP0"/>
<reference evidence="3" key="1">
    <citation type="submission" date="2022-11" db="UniProtKB">
        <authorList>
            <consortium name="WormBaseParasite"/>
        </authorList>
    </citation>
    <scope>IDENTIFICATION</scope>
</reference>
<evidence type="ECO:0000313" key="3">
    <source>
        <dbReference type="WBParaSite" id="ACRNAN_scaffold7758.g32531.t1"/>
    </source>
</evidence>
<evidence type="ECO:0000256" key="1">
    <source>
        <dbReference type="SAM" id="MobiDB-lite"/>
    </source>
</evidence>